<dbReference type="Pfam" id="PF13620">
    <property type="entry name" value="CarboxypepD_reg"/>
    <property type="match status" value="1"/>
</dbReference>
<evidence type="ECO:0000313" key="7">
    <source>
        <dbReference type="EMBL" id="ABJ85778.1"/>
    </source>
</evidence>
<dbReference type="GO" id="GO:0016020">
    <property type="term" value="C:membrane"/>
    <property type="evidence" value="ECO:0007669"/>
    <property type="project" value="UniProtKB-SubCell"/>
</dbReference>
<evidence type="ECO:0000259" key="6">
    <source>
        <dbReference type="PROSITE" id="PS52015"/>
    </source>
</evidence>
<keyword evidence="2 5" id="KW-0812">Transmembrane</keyword>
<feature type="domain" description="TonB C-terminal" evidence="6">
    <location>
        <begin position="436"/>
        <end position="525"/>
    </location>
</feature>
<dbReference type="GO" id="GO:0055085">
    <property type="term" value="P:transmembrane transport"/>
    <property type="evidence" value="ECO:0007669"/>
    <property type="project" value="InterPro"/>
</dbReference>
<dbReference type="InterPro" id="IPR006260">
    <property type="entry name" value="TonB/TolA_C"/>
</dbReference>
<evidence type="ECO:0000256" key="1">
    <source>
        <dbReference type="ARBA" id="ARBA00004167"/>
    </source>
</evidence>
<dbReference type="eggNOG" id="COG4219">
    <property type="taxonomic scope" value="Bacteria"/>
</dbReference>
<dbReference type="PANTHER" id="PTHR34978">
    <property type="entry name" value="POSSIBLE SENSOR-TRANSDUCER PROTEIN BLAR"/>
    <property type="match status" value="1"/>
</dbReference>
<keyword evidence="4 5" id="KW-0472">Membrane</keyword>
<dbReference type="InterPro" id="IPR052173">
    <property type="entry name" value="Beta-lactam_resp_regulator"/>
</dbReference>
<comment type="subcellular location">
    <subcellularLocation>
        <location evidence="1">Membrane</location>
        <topology evidence="1">Single-pass membrane protein</topology>
    </subcellularLocation>
</comment>
<feature type="transmembrane region" description="Helical" evidence="5">
    <location>
        <begin position="31"/>
        <end position="50"/>
    </location>
</feature>
<feature type="transmembrane region" description="Helical" evidence="5">
    <location>
        <begin position="295"/>
        <end position="315"/>
    </location>
</feature>
<dbReference type="AlphaFoldDB" id="Q01X37"/>
<dbReference type="GO" id="GO:0030246">
    <property type="term" value="F:carbohydrate binding"/>
    <property type="evidence" value="ECO:0007669"/>
    <property type="project" value="InterPro"/>
</dbReference>
<reference evidence="7" key="1">
    <citation type="submission" date="2006-10" db="EMBL/GenBank/DDBJ databases">
        <title>Complete sequence of Solibacter usitatus Ellin6076.</title>
        <authorList>
            <consortium name="US DOE Joint Genome Institute"/>
            <person name="Copeland A."/>
            <person name="Lucas S."/>
            <person name="Lapidus A."/>
            <person name="Barry K."/>
            <person name="Detter J.C."/>
            <person name="Glavina del Rio T."/>
            <person name="Hammon N."/>
            <person name="Israni S."/>
            <person name="Dalin E."/>
            <person name="Tice H."/>
            <person name="Pitluck S."/>
            <person name="Thompson L.S."/>
            <person name="Brettin T."/>
            <person name="Bruce D."/>
            <person name="Han C."/>
            <person name="Tapia R."/>
            <person name="Gilna P."/>
            <person name="Schmutz J."/>
            <person name="Larimer F."/>
            <person name="Land M."/>
            <person name="Hauser L."/>
            <person name="Kyrpides N."/>
            <person name="Mikhailova N."/>
            <person name="Janssen P.H."/>
            <person name="Kuske C.R."/>
            <person name="Richardson P."/>
        </authorList>
    </citation>
    <scope>NUCLEOTIDE SEQUENCE</scope>
    <source>
        <strain evidence="7">Ellin6076</strain>
    </source>
</reference>
<dbReference type="STRING" id="234267.Acid_4819"/>
<dbReference type="InterPro" id="IPR013784">
    <property type="entry name" value="Carb-bd-like_fold"/>
</dbReference>
<dbReference type="InterPro" id="IPR008756">
    <property type="entry name" value="Peptidase_M56"/>
</dbReference>
<feature type="transmembrane region" description="Helical" evidence="5">
    <location>
        <begin position="92"/>
        <end position="111"/>
    </location>
</feature>
<dbReference type="SUPFAM" id="SSF74653">
    <property type="entry name" value="TolA/TonB C-terminal domain"/>
    <property type="match status" value="1"/>
</dbReference>
<gene>
    <name evidence="7" type="ordered locus">Acid_4819</name>
</gene>
<proteinExistence type="predicted"/>
<sequence length="525" mass="55866" precursor="true">MIWMDLAVRGTVVLAMAFVASWMLRNASAAIRHFVWTAAFAAVLLLPAAMRVGPRLAVASTPAAATPSVARATPARVQLPANPARNNQPVRIPWAGFYAAGVLLVMVRFLAGAWRMRTLVQGALPASYAASAAAGVREELEIARAVRVLESDEAHVPMAWGVRRSVVLLPAAARQWPAARLHAVLLHEMVHVVRHDLLAQMVAQAACCLYWFHPLAWIGARQLRKERERACDDAVLNRGITAPDYAGHLMELARVLVERQASLADAPAMAEAGDLEDRVRALLDRGRNRKPLTRGAASAVAAMACVLVLSVTSLAQPGRGALAGIVQDPSGSRVPRSEVTIKNLDGSNEEVTVVNAAGEYAFASIPAGRYAIEVKAGGFKIGKQEVVVTAGAASRADVSLQIGNISESLKVRAARTSPAPPPARALGTPQRIPIGGNVQPSKLITKVNPEYPADLKQQGVTGSVVIRAIISKTGDILNAQVINTVHPGLAQAALDAVKQWRYQPTLLNGQPVEVITTVTIAFELE</sequence>
<dbReference type="KEGG" id="sus:Acid_4819"/>
<feature type="transmembrane region" description="Helical" evidence="5">
    <location>
        <begin position="6"/>
        <end position="24"/>
    </location>
</feature>
<dbReference type="CDD" id="cd07341">
    <property type="entry name" value="M56_BlaR1_MecR1_like"/>
    <property type="match status" value="1"/>
</dbReference>
<dbReference type="OrthoDB" id="129051at2"/>
<evidence type="ECO:0000256" key="2">
    <source>
        <dbReference type="ARBA" id="ARBA00022692"/>
    </source>
</evidence>
<dbReference type="PROSITE" id="PS52015">
    <property type="entry name" value="TONB_CTD"/>
    <property type="match status" value="1"/>
</dbReference>
<dbReference type="eggNOG" id="COG0810">
    <property type="taxonomic scope" value="Bacteria"/>
</dbReference>
<dbReference type="NCBIfam" id="TIGR01352">
    <property type="entry name" value="tonB_Cterm"/>
    <property type="match status" value="1"/>
</dbReference>
<dbReference type="Pfam" id="PF05569">
    <property type="entry name" value="Peptidase_M56"/>
    <property type="match status" value="1"/>
</dbReference>
<evidence type="ECO:0000256" key="5">
    <source>
        <dbReference type="SAM" id="Phobius"/>
    </source>
</evidence>
<dbReference type="PANTHER" id="PTHR34978:SF3">
    <property type="entry name" value="SLR0241 PROTEIN"/>
    <property type="match status" value="1"/>
</dbReference>
<dbReference type="InterPro" id="IPR037682">
    <property type="entry name" value="TonB_C"/>
</dbReference>
<dbReference type="Pfam" id="PF03544">
    <property type="entry name" value="TonB_C"/>
    <property type="match status" value="1"/>
</dbReference>
<dbReference type="HOGENOM" id="CLU_594166_0_0_0"/>
<organism evidence="7">
    <name type="scientific">Solibacter usitatus (strain Ellin6076)</name>
    <dbReference type="NCBI Taxonomy" id="234267"/>
    <lineage>
        <taxon>Bacteria</taxon>
        <taxon>Pseudomonadati</taxon>
        <taxon>Acidobacteriota</taxon>
        <taxon>Terriglobia</taxon>
        <taxon>Bryobacterales</taxon>
        <taxon>Solibacteraceae</taxon>
        <taxon>Candidatus Solibacter</taxon>
    </lineage>
</organism>
<protein>
    <submittedName>
        <fullName evidence="7">TonB family protein</fullName>
    </submittedName>
</protein>
<evidence type="ECO:0000256" key="4">
    <source>
        <dbReference type="ARBA" id="ARBA00023136"/>
    </source>
</evidence>
<evidence type="ECO:0000256" key="3">
    <source>
        <dbReference type="ARBA" id="ARBA00022989"/>
    </source>
</evidence>
<dbReference type="InParanoid" id="Q01X37"/>
<accession>Q01X37</accession>
<dbReference type="Gene3D" id="3.30.1150.10">
    <property type="match status" value="1"/>
</dbReference>
<dbReference type="SUPFAM" id="SSF49452">
    <property type="entry name" value="Starch-binding domain-like"/>
    <property type="match status" value="1"/>
</dbReference>
<dbReference type="EMBL" id="CP000473">
    <property type="protein sequence ID" value="ABJ85778.1"/>
    <property type="molecule type" value="Genomic_DNA"/>
</dbReference>
<keyword evidence="3 5" id="KW-1133">Transmembrane helix</keyword>
<name>Q01X37_SOLUE</name>
<dbReference type="Gene3D" id="2.60.40.1120">
    <property type="entry name" value="Carboxypeptidase-like, regulatory domain"/>
    <property type="match status" value="1"/>
</dbReference>